<sequence>MKKKHRLAVAFFVFFTVSAACAQKKFVHPGILFNAADLERISLTAQQPASPGYGSYKLLSGNPLASADYKMKGPFRIISRDGEYGNTKSRMEADFSAAYLNSIMWAATHNKAHAERALTILEAYADSLKSIPATNDAPLLVGLEGLKIVNVLELLKYSYKSGSKAKLDKITAMVKNIFLPVAETFYRTPAYTNGNWGPIVTKFYISAAIHLNDEKMYNKAVDFYLHANDNGTIANYIDGETGQIQESGRDQGHCQLGIGAMATVCEIAWKQGNDLYAALQNRLLKGFEYVANYNLGNNVPFRTWKDITGKYSDWNEISTISRGKFIPIYQMVYNHYVVRKGMSMPFTKQVIDQVGPEGYDRDQPGFGTFLYLGSK</sequence>
<feature type="domain" description="Alginate lyase" evidence="4">
    <location>
        <begin position="78"/>
        <end position="295"/>
    </location>
</feature>
<reference evidence="6" key="1">
    <citation type="journal article" date="2019" name="Int. J. Syst. Evol. Microbiol.">
        <title>The Global Catalogue of Microorganisms (GCM) 10K type strain sequencing project: providing services to taxonomists for standard genome sequencing and annotation.</title>
        <authorList>
            <consortium name="The Broad Institute Genomics Platform"/>
            <consortium name="The Broad Institute Genome Sequencing Center for Infectious Disease"/>
            <person name="Wu L."/>
            <person name="Ma J."/>
        </authorList>
    </citation>
    <scope>NUCLEOTIDE SEQUENCE [LARGE SCALE GENOMIC DNA]</scope>
    <source>
        <strain evidence="6">KCTC 42866</strain>
    </source>
</reference>
<keyword evidence="6" id="KW-1185">Reference proteome</keyword>
<protein>
    <submittedName>
        <fullName evidence="5">Alginate lyase family protein</fullName>
    </submittedName>
</protein>
<keyword evidence="2 5" id="KW-0456">Lyase</keyword>
<proteinExistence type="predicted"/>
<dbReference type="GO" id="GO:0016829">
    <property type="term" value="F:lyase activity"/>
    <property type="evidence" value="ECO:0007669"/>
    <property type="project" value="UniProtKB-KW"/>
</dbReference>
<evidence type="ECO:0000313" key="5">
    <source>
        <dbReference type="EMBL" id="MFD2582366.1"/>
    </source>
</evidence>
<name>A0ABW5MI01_9SPHI</name>
<dbReference type="PROSITE" id="PS51257">
    <property type="entry name" value="PROKAR_LIPOPROTEIN"/>
    <property type="match status" value="1"/>
</dbReference>
<dbReference type="Gene3D" id="1.50.10.100">
    <property type="entry name" value="Chondroitin AC/alginate lyase"/>
    <property type="match status" value="1"/>
</dbReference>
<gene>
    <name evidence="5" type="ORF">ACFSR6_07695</name>
</gene>
<evidence type="ECO:0000256" key="2">
    <source>
        <dbReference type="ARBA" id="ARBA00023239"/>
    </source>
</evidence>
<keyword evidence="1 3" id="KW-0732">Signal</keyword>
<dbReference type="Proteomes" id="UP001597461">
    <property type="component" value="Unassembled WGS sequence"/>
</dbReference>
<evidence type="ECO:0000256" key="1">
    <source>
        <dbReference type="ARBA" id="ARBA00022729"/>
    </source>
</evidence>
<feature type="signal peptide" evidence="3">
    <location>
        <begin position="1"/>
        <end position="22"/>
    </location>
</feature>
<dbReference type="EMBL" id="JBHULL010000007">
    <property type="protein sequence ID" value="MFD2582366.1"/>
    <property type="molecule type" value="Genomic_DNA"/>
</dbReference>
<evidence type="ECO:0000313" key="6">
    <source>
        <dbReference type="Proteomes" id="UP001597461"/>
    </source>
</evidence>
<dbReference type="Pfam" id="PF05426">
    <property type="entry name" value="Alginate_lyase"/>
    <property type="match status" value="1"/>
</dbReference>
<comment type="caution">
    <text evidence="5">The sequence shown here is derived from an EMBL/GenBank/DDBJ whole genome shotgun (WGS) entry which is preliminary data.</text>
</comment>
<feature type="chain" id="PRO_5045655228" evidence="3">
    <location>
        <begin position="23"/>
        <end position="375"/>
    </location>
</feature>
<evidence type="ECO:0000259" key="4">
    <source>
        <dbReference type="Pfam" id="PF05426"/>
    </source>
</evidence>
<dbReference type="InterPro" id="IPR008929">
    <property type="entry name" value="Chondroitin_lyas"/>
</dbReference>
<dbReference type="RefSeq" id="WP_379077176.1">
    <property type="nucleotide sequence ID" value="NZ_JBHULL010000007.1"/>
</dbReference>
<dbReference type="SUPFAM" id="SSF48230">
    <property type="entry name" value="Chondroitin AC/alginate lyase"/>
    <property type="match status" value="1"/>
</dbReference>
<accession>A0ABW5MI01</accession>
<evidence type="ECO:0000256" key="3">
    <source>
        <dbReference type="SAM" id="SignalP"/>
    </source>
</evidence>
<organism evidence="5 6">
    <name type="scientific">Pedobacter vanadiisoli</name>
    <dbReference type="NCBI Taxonomy" id="1761975"/>
    <lineage>
        <taxon>Bacteria</taxon>
        <taxon>Pseudomonadati</taxon>
        <taxon>Bacteroidota</taxon>
        <taxon>Sphingobacteriia</taxon>
        <taxon>Sphingobacteriales</taxon>
        <taxon>Sphingobacteriaceae</taxon>
        <taxon>Pedobacter</taxon>
    </lineage>
</organism>
<dbReference type="InterPro" id="IPR008397">
    <property type="entry name" value="Alginate_lyase_dom"/>
</dbReference>